<dbReference type="Proteomes" id="UP000531938">
    <property type="component" value="Unassembled WGS sequence"/>
</dbReference>
<dbReference type="EMBL" id="VZSH01000353">
    <property type="protein sequence ID" value="NWY06941.1"/>
    <property type="molecule type" value="Genomic_DNA"/>
</dbReference>
<feature type="region of interest" description="Disordered" evidence="1">
    <location>
        <begin position="388"/>
        <end position="413"/>
    </location>
</feature>
<feature type="compositionally biased region" description="Basic and acidic residues" evidence="1">
    <location>
        <begin position="341"/>
        <end position="353"/>
    </location>
</feature>
<evidence type="ECO:0000313" key="4">
    <source>
        <dbReference type="Proteomes" id="UP000531938"/>
    </source>
</evidence>
<dbReference type="InterPro" id="IPR040126">
    <property type="entry name" value="STOX1/2"/>
</dbReference>
<feature type="non-terminal residue" evidence="3">
    <location>
        <position position="810"/>
    </location>
</feature>
<feature type="domain" description="Winged helix Storkhead-box1" evidence="2">
    <location>
        <begin position="7"/>
        <end position="85"/>
    </location>
</feature>
<evidence type="ECO:0000256" key="1">
    <source>
        <dbReference type="SAM" id="MobiDB-lite"/>
    </source>
</evidence>
<accession>A0A7K7BET8</accession>
<evidence type="ECO:0000259" key="2">
    <source>
        <dbReference type="Pfam" id="PF10264"/>
    </source>
</evidence>
<organism evidence="3 4">
    <name type="scientific">Nothoprocta ornata</name>
    <dbReference type="NCBI Taxonomy" id="83376"/>
    <lineage>
        <taxon>Eukaryota</taxon>
        <taxon>Metazoa</taxon>
        <taxon>Chordata</taxon>
        <taxon>Craniata</taxon>
        <taxon>Vertebrata</taxon>
        <taxon>Euteleostomi</taxon>
        <taxon>Archelosauria</taxon>
        <taxon>Archosauria</taxon>
        <taxon>Dinosauria</taxon>
        <taxon>Saurischia</taxon>
        <taxon>Theropoda</taxon>
        <taxon>Coelurosauria</taxon>
        <taxon>Aves</taxon>
        <taxon>Palaeognathae</taxon>
        <taxon>Tinamiformes</taxon>
        <taxon>Tinamidae</taxon>
        <taxon>Nothoprocta</taxon>
    </lineage>
</organism>
<feature type="region of interest" description="Disordered" evidence="1">
    <location>
        <begin position="301"/>
        <end position="353"/>
    </location>
</feature>
<dbReference type="PANTHER" id="PTHR22437:SF1">
    <property type="entry name" value="STORKHEAD-BOX PROTEIN 1"/>
    <property type="match status" value="1"/>
</dbReference>
<dbReference type="GO" id="GO:0006357">
    <property type="term" value="P:regulation of transcription by RNA polymerase II"/>
    <property type="evidence" value="ECO:0007669"/>
    <property type="project" value="InterPro"/>
</dbReference>
<dbReference type="InterPro" id="IPR019391">
    <property type="entry name" value="Storkhead-box_WHD"/>
</dbReference>
<feature type="non-terminal residue" evidence="3">
    <location>
        <position position="1"/>
    </location>
</feature>
<dbReference type="PANTHER" id="PTHR22437">
    <property type="entry name" value="WINGED HELIX DOMAIN-CONTAINING PROTEIN"/>
    <property type="match status" value="1"/>
</dbReference>
<name>A0A7K7BET8_9AVES</name>
<proteinExistence type="predicted"/>
<sequence length="810" mass="90489">AVGDVLMNPLPQSQFVPLAEALCCTVSEMNANHVKATQETLTEQLVKSYPGIAVPSHETVYHTLGTLIKDRKIYHTGEGYFMVTPRTYFISHNATEATKRGPLQDSCCSSPSITYLVTIERCADLTKENIPTLSRYRSCRCFPDRNMLHEQRHQQFRRSELHGGGKKGCKELKPSIQDEMVSACGETRSWDTIKLLVSAKEKLKCKRFGFDLFWRKKSRKEYSTFSAQFPPKEWPVRDEDDLDNIPRDIEHEIIKRINPMLTVENLTKHTVRMQRLEEQKTCFSKGTSAEPLALGQNHLAKEPAQKAQSKAAGHGRKSKPNKEKPVSRSKRKSQIQAVTSHSEKPEEHLSLHDANPKLFDTAADSQGMYKKQIKNPFQGLLWRHDLNVKGNKGQTKSQPKRRARKQQRRSLDSSKIFGCEAEQLVAEKQADKAKPNKSLHVNRSSLQLSKDSLSEEVSYLQGSTFQTDDKCKYFMESRISEGSICRQTAPKKPVAAQKSPRRYTEDDVVCKGDAKYSLNAKDEHSKYKAHSACKLLDQTSNTFQNVRLSNYTTSANLLHENGAKYRQKADKRKEFVSESDCRNWSGSVKLRGEGLAHDCHLVHQKAHDGNTCASLCVGDNFERGEAGHLHPGCAFSGAKGCRRAVQKAQKTPMCVENVMVNVHPAQHCPAVNQCDSREHEYEECSSLAEPRDGPKAHEETGITKSCPCSPVLPTRHTREEETGLRARVKASAVTDFCKAPGTGALQSCSCEMGEELECSALGPQAKERRNSVVKIGLCLNSACAVIAGQNHSEGTENYSITGDSGIDSPR</sequence>
<dbReference type="GO" id="GO:0005737">
    <property type="term" value="C:cytoplasm"/>
    <property type="evidence" value="ECO:0007669"/>
    <property type="project" value="TreeGrafter"/>
</dbReference>
<dbReference type="GO" id="GO:0005634">
    <property type="term" value="C:nucleus"/>
    <property type="evidence" value="ECO:0007669"/>
    <property type="project" value="TreeGrafter"/>
</dbReference>
<dbReference type="Pfam" id="PF10264">
    <property type="entry name" value="WHD_Storkhead"/>
    <property type="match status" value="1"/>
</dbReference>
<feature type="compositionally biased region" description="Basic residues" evidence="1">
    <location>
        <begin position="398"/>
        <end position="408"/>
    </location>
</feature>
<dbReference type="GO" id="GO:0000977">
    <property type="term" value="F:RNA polymerase II transcription regulatory region sequence-specific DNA binding"/>
    <property type="evidence" value="ECO:0007669"/>
    <property type="project" value="TreeGrafter"/>
</dbReference>
<dbReference type="AlphaFoldDB" id="A0A7K7BET8"/>
<protein>
    <submittedName>
        <fullName evidence="3">STOX1 protein</fullName>
    </submittedName>
</protein>
<keyword evidence="4" id="KW-1185">Reference proteome</keyword>
<evidence type="ECO:0000313" key="3">
    <source>
        <dbReference type="EMBL" id="NWY06941.1"/>
    </source>
</evidence>
<gene>
    <name evidence="3" type="primary">Stox1</name>
    <name evidence="3" type="ORF">NOTORN_R09606</name>
</gene>
<comment type="caution">
    <text evidence="3">The sequence shown here is derived from an EMBL/GenBank/DDBJ whole genome shotgun (WGS) entry which is preliminary data.</text>
</comment>
<reference evidence="3 4" key="1">
    <citation type="submission" date="2019-09" db="EMBL/GenBank/DDBJ databases">
        <title>Bird 10,000 Genomes (B10K) Project - Family phase.</title>
        <authorList>
            <person name="Zhang G."/>
        </authorList>
    </citation>
    <scope>NUCLEOTIDE SEQUENCE [LARGE SCALE GENOMIC DNA]</scope>
    <source>
        <strain evidence="3">B10K-MSB-03</strain>
    </source>
</reference>